<dbReference type="EMBL" id="CP075866">
    <property type="protein sequence ID" value="QYS98108.1"/>
    <property type="molecule type" value="Genomic_DNA"/>
</dbReference>
<proteinExistence type="predicted"/>
<reference evidence="2 3" key="1">
    <citation type="journal article" date="2021" name="BMC Genomics">
        <title>Telomere-to-telomere genome assembly of asparaginase-producing Trichoderma simmonsii.</title>
        <authorList>
            <person name="Chung D."/>
            <person name="Kwon Y.M."/>
            <person name="Yang Y."/>
        </authorList>
    </citation>
    <scope>NUCLEOTIDE SEQUENCE [LARGE SCALE GENOMIC DNA]</scope>
    <source>
        <strain evidence="2 3">GH-Sj1</strain>
    </source>
</reference>
<keyword evidence="3" id="KW-1185">Reference proteome</keyword>
<feature type="chain" id="PRO_5034345680" evidence="1">
    <location>
        <begin position="20"/>
        <end position="114"/>
    </location>
</feature>
<gene>
    <name evidence="2" type="ORF">H0G86_005304</name>
</gene>
<sequence length="114" mass="12945">MYFSKLLACFVAMTRPIMSETNVWLYNLPNYQGAVYEYDGSQYGCQTIGKGLYGNVQSAKIVHFEPYPCFVCNLFYTDDCHLGSRLFNISADGRDIPLAPNFGARSIECETWEP</sequence>
<evidence type="ECO:0000313" key="3">
    <source>
        <dbReference type="Proteomes" id="UP000826661"/>
    </source>
</evidence>
<accession>A0A8G0L9A2</accession>
<protein>
    <submittedName>
        <fullName evidence="2">Uncharacterized protein</fullName>
    </submittedName>
</protein>
<dbReference type="AlphaFoldDB" id="A0A8G0L9A2"/>
<feature type="signal peptide" evidence="1">
    <location>
        <begin position="1"/>
        <end position="19"/>
    </location>
</feature>
<evidence type="ECO:0000313" key="2">
    <source>
        <dbReference type="EMBL" id="QYS98108.1"/>
    </source>
</evidence>
<organism evidence="2 3">
    <name type="scientific">Trichoderma simmonsii</name>
    <dbReference type="NCBI Taxonomy" id="1491479"/>
    <lineage>
        <taxon>Eukaryota</taxon>
        <taxon>Fungi</taxon>
        <taxon>Dikarya</taxon>
        <taxon>Ascomycota</taxon>
        <taxon>Pezizomycotina</taxon>
        <taxon>Sordariomycetes</taxon>
        <taxon>Hypocreomycetidae</taxon>
        <taxon>Hypocreales</taxon>
        <taxon>Hypocreaceae</taxon>
        <taxon>Trichoderma</taxon>
    </lineage>
</organism>
<evidence type="ECO:0000256" key="1">
    <source>
        <dbReference type="SAM" id="SignalP"/>
    </source>
</evidence>
<name>A0A8G0L9A2_9HYPO</name>
<keyword evidence="1" id="KW-0732">Signal</keyword>
<dbReference type="Proteomes" id="UP000826661">
    <property type="component" value="Chromosome III"/>
</dbReference>